<sequence length="1476" mass="160533">MPEQFPAPLALERDGTGQTGRSLPALAPETAVLDERGPADGLAFADAFARILAYRGLDGRVDGDWQGFLNPAGLDPSDLPALWRDIEAFLAKPDAYDAASPHRRPHLVLLLAFLRLLGLAQARLNRLTRDHLDFYYRQVLGLAPRPGRPDHVHLIARIAAGIEQALLPAGTWLEAGKDEQGRTLSYRTDTALTVHRARVKSLRSVFVDKRVIGLREAREASEIDQADPLLAMAALVYGDPANHDALPAYPATGQVPDAPLLDQLDRLLAFVGGGSQGGFYLDFQEFRSLVRLKDRRLQTARADWLAINATLQSIGKAVTNNPAFAIVPPDSSEFWANLKRALGNQAPDFASLPEGLRSLEDIYWHRDSQDAQSFIVNKLRLAPEQFAAMMAKKIEIDPDWRVVNGLLEAAAQRRGGDASYRLLNDGPDNPYGRASTAFAQNFQKALAGLDFTPVKGLFEPEAGTTDLDRFAAALEQVEAYFHCPLEDFDLLARVRRPARRADPKQKPSPAEWERVYAILAAAYTRKVYADRRAQLDALWRERVRDGLDPAGLRQAQKAALEAMARLATGERVRPVAELPDLLARVWPQSGEGSQVFAKLAALLLSEQAPPLTPVEAQDAIAGLELAWRNREGRPPVAQREEWLGLHAAADATWVRSADGAGTPRWRTFGQRRGIPATDPAPPLGWALASPLLRLSQGERSVVLTLVFQPDNYNAKDIAALLTQEGRPQPDPPPFQVGISGGKDWVAPDTLQCESIDYPLPTTGKLYKALRLTLGFKASAPALAAPVDGASPWPLLRLLPRQDGGMAAPYVLFQALALERVSLKVGVVGLADLLLANDEGALVAGRPFEPFGLSPAAGSALLFTHPELAGKRLDNLSLNLPWMKLPAADLGGHYQNYPAWTSAPANTAFTASLSLVDHRLAVPLLDKVALFDAKDAHTPRKLGPCNVPARLAGDYAAPGPDGPASWPRYFRLELNSPDFQHGNYATVAAAKAVALALAIAGEGTPNAADYQINPPYTPKLKSFSVDYQSSVEIALDPADPLAYGLGAERLYHWQVFGHSEIQPEPDTGLYRFLPSYGFEGELYIGLEGLAAPQDISVLFQLAEGSADPDLEPPPVAWSYLSGNQWHDLGGGLLADGTSGLLQPGIVQFRLPPAVPGTLLPPELYWLRAAVARAADGLCDSIDILAQAVAATRADAPEGAAQPLPPHTLRKPATPVPGIAAIEQPYSSFGGAADEAGAAFDLRVSERLRHKQRAVALWDYERLVLERFPAIYKAKCIPAAATDPTGLGRVEVVVVPNIQGRFPFDPFAPKATAGQLAEIAAFLRERMPPLADLRVKNAHYVPVRTRFAVRFLAGRDPGYYRPLLNEELNRFLSPWAYAEGSDVTIGGGIYANAIIDFLERRPYVDYVAELKLFKDEDGLGFRRVADEGGGYRVRADRPDAVLVADRQHEIDLIAEAGFVDADFTGIGYMKIELDFIVN</sequence>
<name>A0A1Y6D527_9GAMM</name>
<evidence type="ECO:0000313" key="2">
    <source>
        <dbReference type="EMBL" id="SMF97691.1"/>
    </source>
</evidence>
<feature type="region of interest" description="Disordered" evidence="1">
    <location>
        <begin position="1"/>
        <end position="23"/>
    </location>
</feature>
<accession>A0A1Y6D527</accession>
<evidence type="ECO:0000313" key="3">
    <source>
        <dbReference type="Proteomes" id="UP000192923"/>
    </source>
</evidence>
<dbReference type="RefSeq" id="WP_085216710.1">
    <property type="nucleotide sequence ID" value="NZ_FXAM01000003.1"/>
</dbReference>
<evidence type="ECO:0000256" key="1">
    <source>
        <dbReference type="SAM" id="MobiDB-lite"/>
    </source>
</evidence>
<gene>
    <name evidence="2" type="ORF">SAMN02949497_0261</name>
</gene>
<protein>
    <submittedName>
        <fullName evidence="2">Baseplate J-like protein</fullName>
    </submittedName>
</protein>
<keyword evidence="3" id="KW-1185">Reference proteome</keyword>
<dbReference type="Proteomes" id="UP000192923">
    <property type="component" value="Unassembled WGS sequence"/>
</dbReference>
<reference evidence="2 3" key="1">
    <citation type="submission" date="2016-12" db="EMBL/GenBank/DDBJ databases">
        <authorList>
            <person name="Song W.-J."/>
            <person name="Kurnit D.M."/>
        </authorList>
    </citation>
    <scope>NUCLEOTIDE SEQUENCE [LARGE SCALE GENOMIC DNA]</scope>
    <source>
        <strain evidence="2 3">175</strain>
    </source>
</reference>
<dbReference type="EMBL" id="FXAM01000003">
    <property type="protein sequence ID" value="SMF97691.1"/>
    <property type="molecule type" value="Genomic_DNA"/>
</dbReference>
<dbReference type="STRING" id="1760988.SAMN02949497_0261"/>
<organism evidence="2 3">
    <name type="scientific">Methylomagnum ishizawai</name>
    <dbReference type="NCBI Taxonomy" id="1760988"/>
    <lineage>
        <taxon>Bacteria</taxon>
        <taxon>Pseudomonadati</taxon>
        <taxon>Pseudomonadota</taxon>
        <taxon>Gammaproteobacteria</taxon>
        <taxon>Methylococcales</taxon>
        <taxon>Methylococcaceae</taxon>
        <taxon>Methylomagnum</taxon>
    </lineage>
</organism>
<proteinExistence type="predicted"/>
<dbReference type="OrthoDB" id="9762853at2"/>